<feature type="domain" description="Uracil-DNA glycosylase-like" evidence="10">
    <location>
        <begin position="351"/>
        <end position="511"/>
    </location>
</feature>
<dbReference type="NCBIfam" id="TIGR03914">
    <property type="entry name" value="UDG_fam_dom"/>
    <property type="match status" value="1"/>
</dbReference>
<dbReference type="InterPro" id="IPR023875">
    <property type="entry name" value="DNA_repair_put"/>
</dbReference>
<dbReference type="AlphaFoldDB" id="A0A9X1T005"/>
<evidence type="ECO:0000256" key="9">
    <source>
        <dbReference type="ARBA" id="ARBA00023204"/>
    </source>
</evidence>
<keyword evidence="6" id="KW-0378">Hydrolase</keyword>
<accession>A0A9X1T005</accession>
<evidence type="ECO:0000256" key="7">
    <source>
        <dbReference type="ARBA" id="ARBA00023004"/>
    </source>
</evidence>
<dbReference type="InterPro" id="IPR025404">
    <property type="entry name" value="DUF4130"/>
</dbReference>
<keyword evidence="5" id="KW-0227">DNA damage</keyword>
<dbReference type="GO" id="GO:0046872">
    <property type="term" value="F:metal ion binding"/>
    <property type="evidence" value="ECO:0007669"/>
    <property type="project" value="UniProtKB-KW"/>
</dbReference>
<dbReference type="InterPro" id="IPR005122">
    <property type="entry name" value="Uracil-DNA_glycosylase-like"/>
</dbReference>
<sequence length="520" mass="58151">MSPVDLERQTVTLDGKGDFGEWREAARRLLKAGTPPAAVDWREKQGATDLFADPPQVLPNAGGQPAAARPDITVPRAFLTLAETVICHADPGRFGLLYRTLWRLQAERNLLDIVSDADVVRLNAMEKSVRRDSHKMKAFVRFKEIGAETSATGTPTTDIMEVIARPAPLEASGIPTGRRRFFAWFEPDHFIVARAAPFFQRRFTDMDWIIATPKGSAAWDGTTLTVTSEPAEDPKLTDDADTLWRTYYSNIFNPARLKVKAMQSEMPKKYWKNLPEADLIPGLIAGAEEKVRAMAEQAMRDPPAFHAKVREAAMPKTEENTARPGTLEAARAEARDCTRCALACKATQTVFGEGPGNAKLMFVGEQPGDQEDLAGRPFIGPAGKMFDTIAGEVDLHRSTAYVTNAVKHFKYELRGKRRIHQKPNMGEMRACRWWLKLELDLIQPKLVVAMGATALTSVINHAERLGDYRSRAVDLDDGRTLYTTVHPSYLLRIPDEGRKREEIERFRADLQAIKRLSDKL</sequence>
<dbReference type="GO" id="GO:0051539">
    <property type="term" value="F:4 iron, 4 sulfur cluster binding"/>
    <property type="evidence" value="ECO:0007669"/>
    <property type="project" value="UniProtKB-KW"/>
</dbReference>
<keyword evidence="3" id="KW-0004">4Fe-4S</keyword>
<evidence type="ECO:0000256" key="2">
    <source>
        <dbReference type="ARBA" id="ARBA00019403"/>
    </source>
</evidence>
<dbReference type="SUPFAM" id="SSF52141">
    <property type="entry name" value="Uracil-DNA glycosylase-like"/>
    <property type="match status" value="1"/>
</dbReference>
<evidence type="ECO:0000259" key="10">
    <source>
        <dbReference type="SMART" id="SM00986"/>
    </source>
</evidence>
<keyword evidence="4" id="KW-0479">Metal-binding</keyword>
<keyword evidence="12" id="KW-1185">Reference proteome</keyword>
<dbReference type="CDD" id="cd10030">
    <property type="entry name" value="UDG-F4_TTUDGA_SPO1dp_like"/>
    <property type="match status" value="1"/>
</dbReference>
<dbReference type="Gene3D" id="3.40.470.10">
    <property type="entry name" value="Uracil-DNA glycosylase-like domain"/>
    <property type="match status" value="1"/>
</dbReference>
<dbReference type="Pfam" id="PF03167">
    <property type="entry name" value="UDG"/>
    <property type="match status" value="1"/>
</dbReference>
<dbReference type="PANTHER" id="PTHR33693">
    <property type="entry name" value="TYPE-5 URACIL-DNA GLYCOSYLASE"/>
    <property type="match status" value="1"/>
</dbReference>
<evidence type="ECO:0000313" key="11">
    <source>
        <dbReference type="EMBL" id="MCD7108220.1"/>
    </source>
</evidence>
<reference evidence="11" key="1">
    <citation type="submission" date="2021-12" db="EMBL/GenBank/DDBJ databases">
        <authorList>
            <person name="Li Y."/>
        </authorList>
    </citation>
    <scope>NUCLEOTIDE SEQUENCE</scope>
    <source>
        <strain evidence="11">DKSPLA3</strain>
    </source>
</reference>
<organism evidence="11 12">
    <name type="scientific">Rhizobium quercicola</name>
    <dbReference type="NCBI Taxonomy" id="2901226"/>
    <lineage>
        <taxon>Bacteria</taxon>
        <taxon>Pseudomonadati</taxon>
        <taxon>Pseudomonadota</taxon>
        <taxon>Alphaproteobacteria</taxon>
        <taxon>Hyphomicrobiales</taxon>
        <taxon>Rhizobiaceae</taxon>
        <taxon>Rhizobium/Agrobacterium group</taxon>
        <taxon>Rhizobium</taxon>
    </lineage>
</organism>
<dbReference type="PANTHER" id="PTHR33693:SF9">
    <property type="entry name" value="TYPE-4 URACIL-DNA GLYCOSYLASE"/>
    <property type="match status" value="1"/>
</dbReference>
<dbReference type="InterPro" id="IPR005273">
    <property type="entry name" value="Ura-DNA_glyco_family4"/>
</dbReference>
<dbReference type="EMBL" id="JAJOZR010000002">
    <property type="protein sequence ID" value="MCD7108220.1"/>
    <property type="molecule type" value="Genomic_DNA"/>
</dbReference>
<dbReference type="InterPro" id="IPR036895">
    <property type="entry name" value="Uracil-DNA_glycosylase-like_sf"/>
</dbReference>
<evidence type="ECO:0000256" key="5">
    <source>
        <dbReference type="ARBA" id="ARBA00022763"/>
    </source>
</evidence>
<keyword evidence="8" id="KW-0411">Iron-sulfur</keyword>
<comment type="similarity">
    <text evidence="1">Belongs to the uracil-DNA glycosylase (UDG) superfamily. Type 4 (UDGa) family.</text>
</comment>
<dbReference type="SMART" id="SM00986">
    <property type="entry name" value="UDG"/>
    <property type="match status" value="1"/>
</dbReference>
<dbReference type="SMART" id="SM00987">
    <property type="entry name" value="UreE_C"/>
    <property type="match status" value="1"/>
</dbReference>
<name>A0A9X1T005_9HYPH</name>
<evidence type="ECO:0000256" key="8">
    <source>
        <dbReference type="ARBA" id="ARBA00023014"/>
    </source>
</evidence>
<evidence type="ECO:0000256" key="4">
    <source>
        <dbReference type="ARBA" id="ARBA00022723"/>
    </source>
</evidence>
<evidence type="ECO:0000256" key="6">
    <source>
        <dbReference type="ARBA" id="ARBA00022801"/>
    </source>
</evidence>
<evidence type="ECO:0000256" key="1">
    <source>
        <dbReference type="ARBA" id="ARBA00006521"/>
    </source>
</evidence>
<dbReference type="GO" id="GO:0006281">
    <property type="term" value="P:DNA repair"/>
    <property type="evidence" value="ECO:0007669"/>
    <property type="project" value="UniProtKB-KW"/>
</dbReference>
<dbReference type="RefSeq" id="WP_231812164.1">
    <property type="nucleotide sequence ID" value="NZ_JAJOZR010000002.1"/>
</dbReference>
<dbReference type="NCBIfam" id="TIGR03915">
    <property type="entry name" value="SAM_7_link_chp"/>
    <property type="match status" value="1"/>
</dbReference>
<dbReference type="Pfam" id="PF13566">
    <property type="entry name" value="DUF4130"/>
    <property type="match status" value="2"/>
</dbReference>
<dbReference type="InterPro" id="IPR051536">
    <property type="entry name" value="UDG_Type-4/5"/>
</dbReference>
<evidence type="ECO:0000256" key="3">
    <source>
        <dbReference type="ARBA" id="ARBA00022485"/>
    </source>
</evidence>
<comment type="caution">
    <text evidence="11">The sequence shown here is derived from an EMBL/GenBank/DDBJ whole genome shotgun (WGS) entry which is preliminary data.</text>
</comment>
<keyword evidence="9" id="KW-0234">DNA repair</keyword>
<proteinExistence type="inferred from homology"/>
<gene>
    <name evidence="11" type="ORF">LRX75_04085</name>
</gene>
<dbReference type="Proteomes" id="UP001139089">
    <property type="component" value="Unassembled WGS sequence"/>
</dbReference>
<evidence type="ECO:0000313" key="12">
    <source>
        <dbReference type="Proteomes" id="UP001139089"/>
    </source>
</evidence>
<protein>
    <recommendedName>
        <fullName evidence="2">Type-4 uracil-DNA glycosylase</fullName>
    </recommendedName>
</protein>
<dbReference type="GO" id="GO:0097506">
    <property type="term" value="F:deaminated base DNA N-glycosylase activity"/>
    <property type="evidence" value="ECO:0007669"/>
    <property type="project" value="UniProtKB-ARBA"/>
</dbReference>
<keyword evidence="7" id="KW-0408">Iron</keyword>